<dbReference type="Proteomes" id="UP001305647">
    <property type="component" value="Unassembled WGS sequence"/>
</dbReference>
<accession>A0AAN6T2Z3</accession>
<evidence type="ECO:0000313" key="2">
    <source>
        <dbReference type="Proteomes" id="UP001305647"/>
    </source>
</evidence>
<keyword evidence="2" id="KW-1185">Reference proteome</keyword>
<reference evidence="1" key="1">
    <citation type="journal article" date="2023" name="Mol. Phylogenet. Evol.">
        <title>Genome-scale phylogeny and comparative genomics of the fungal order Sordariales.</title>
        <authorList>
            <person name="Hensen N."/>
            <person name="Bonometti L."/>
            <person name="Westerberg I."/>
            <person name="Brannstrom I.O."/>
            <person name="Guillou S."/>
            <person name="Cros-Aarteil S."/>
            <person name="Calhoun S."/>
            <person name="Haridas S."/>
            <person name="Kuo A."/>
            <person name="Mondo S."/>
            <person name="Pangilinan J."/>
            <person name="Riley R."/>
            <person name="LaButti K."/>
            <person name="Andreopoulos B."/>
            <person name="Lipzen A."/>
            <person name="Chen C."/>
            <person name="Yan M."/>
            <person name="Daum C."/>
            <person name="Ng V."/>
            <person name="Clum A."/>
            <person name="Steindorff A."/>
            <person name="Ohm R.A."/>
            <person name="Martin F."/>
            <person name="Silar P."/>
            <person name="Natvig D.O."/>
            <person name="Lalanne C."/>
            <person name="Gautier V."/>
            <person name="Ament-Velasquez S.L."/>
            <person name="Kruys A."/>
            <person name="Hutchinson M.I."/>
            <person name="Powell A.J."/>
            <person name="Barry K."/>
            <person name="Miller A.N."/>
            <person name="Grigoriev I.V."/>
            <person name="Debuchy R."/>
            <person name="Gladieux P."/>
            <person name="Hiltunen Thoren M."/>
            <person name="Johannesson H."/>
        </authorList>
    </citation>
    <scope>NUCLEOTIDE SEQUENCE</scope>
    <source>
        <strain evidence="1">CBS 757.83</strain>
    </source>
</reference>
<organism evidence="1 2">
    <name type="scientific">Parathielavia hyrcaniae</name>
    <dbReference type="NCBI Taxonomy" id="113614"/>
    <lineage>
        <taxon>Eukaryota</taxon>
        <taxon>Fungi</taxon>
        <taxon>Dikarya</taxon>
        <taxon>Ascomycota</taxon>
        <taxon>Pezizomycotina</taxon>
        <taxon>Sordariomycetes</taxon>
        <taxon>Sordariomycetidae</taxon>
        <taxon>Sordariales</taxon>
        <taxon>Chaetomiaceae</taxon>
        <taxon>Parathielavia</taxon>
    </lineage>
</organism>
<gene>
    <name evidence="1" type="ORF">N658DRAFT_353265</name>
</gene>
<name>A0AAN6T2Z3_9PEZI</name>
<proteinExistence type="predicted"/>
<dbReference type="EMBL" id="MU863632">
    <property type="protein sequence ID" value="KAK4102147.1"/>
    <property type="molecule type" value="Genomic_DNA"/>
</dbReference>
<dbReference type="AlphaFoldDB" id="A0AAN6T2Z3"/>
<protein>
    <submittedName>
        <fullName evidence="1">Uncharacterized protein</fullName>
    </submittedName>
</protein>
<reference evidence="1" key="2">
    <citation type="submission" date="2023-05" db="EMBL/GenBank/DDBJ databases">
        <authorList>
            <consortium name="Lawrence Berkeley National Laboratory"/>
            <person name="Steindorff A."/>
            <person name="Hensen N."/>
            <person name="Bonometti L."/>
            <person name="Westerberg I."/>
            <person name="Brannstrom I.O."/>
            <person name="Guillou S."/>
            <person name="Cros-Aarteil S."/>
            <person name="Calhoun S."/>
            <person name="Haridas S."/>
            <person name="Kuo A."/>
            <person name="Mondo S."/>
            <person name="Pangilinan J."/>
            <person name="Riley R."/>
            <person name="Labutti K."/>
            <person name="Andreopoulos B."/>
            <person name="Lipzen A."/>
            <person name="Chen C."/>
            <person name="Yanf M."/>
            <person name="Daum C."/>
            <person name="Ng V."/>
            <person name="Clum A."/>
            <person name="Ohm R."/>
            <person name="Martin F."/>
            <person name="Silar P."/>
            <person name="Natvig D."/>
            <person name="Lalanne C."/>
            <person name="Gautier V."/>
            <person name="Ament-Velasquez S.L."/>
            <person name="Kruys A."/>
            <person name="Hutchinson M.I."/>
            <person name="Powell A.J."/>
            <person name="Barry K."/>
            <person name="Miller A.N."/>
            <person name="Grigoriev I.V."/>
            <person name="Debuchy R."/>
            <person name="Gladieux P."/>
            <person name="Thoren M.H."/>
            <person name="Johannesson H."/>
        </authorList>
    </citation>
    <scope>NUCLEOTIDE SEQUENCE</scope>
    <source>
        <strain evidence="1">CBS 757.83</strain>
    </source>
</reference>
<evidence type="ECO:0000313" key="1">
    <source>
        <dbReference type="EMBL" id="KAK4102147.1"/>
    </source>
</evidence>
<comment type="caution">
    <text evidence="1">The sequence shown here is derived from an EMBL/GenBank/DDBJ whole genome shotgun (WGS) entry which is preliminary data.</text>
</comment>
<sequence length="157" mass="17103">MVCRASNPRPHARPGISAAVFLAARHPDAVLDSWVGRQPPTGPCFTQCLLFFISPVDSKQSAPGLRRCFPPTAHGFASRFNLHTPYYQVLRPSASLHSSVLLKSASSFASRLAVLKAEQTSSRSQPRHWIAGAIPQRLSSLPPLVEKHQAPPSPSNY</sequence>